<evidence type="ECO:0000313" key="8">
    <source>
        <dbReference type="Proteomes" id="UP000502260"/>
    </source>
</evidence>
<dbReference type="GO" id="GO:0015385">
    <property type="term" value="F:sodium:proton antiporter activity"/>
    <property type="evidence" value="ECO:0007669"/>
    <property type="project" value="TreeGrafter"/>
</dbReference>
<dbReference type="RefSeq" id="WP_173066372.1">
    <property type="nucleotide sequence ID" value="NZ_AP022853.1"/>
</dbReference>
<evidence type="ECO:0000256" key="2">
    <source>
        <dbReference type="ARBA" id="ARBA00022692"/>
    </source>
</evidence>
<evidence type="ECO:0000259" key="6">
    <source>
        <dbReference type="Pfam" id="PF01699"/>
    </source>
</evidence>
<feature type="transmembrane region" description="Helical" evidence="5">
    <location>
        <begin position="162"/>
        <end position="180"/>
    </location>
</feature>
<evidence type="ECO:0000256" key="1">
    <source>
        <dbReference type="ARBA" id="ARBA00004141"/>
    </source>
</evidence>
<gene>
    <name evidence="7" type="primary">chaA</name>
    <name evidence="7" type="ORF">SKTS_27890</name>
</gene>
<feature type="transmembrane region" description="Helical" evidence="5">
    <location>
        <begin position="306"/>
        <end position="327"/>
    </location>
</feature>
<dbReference type="KEGG" id="slac:SKTS_27890"/>
<feature type="transmembrane region" description="Helical" evidence="5">
    <location>
        <begin position="208"/>
        <end position="231"/>
    </location>
</feature>
<keyword evidence="8" id="KW-1185">Reference proteome</keyword>
<keyword evidence="4 5" id="KW-0472">Membrane</keyword>
<dbReference type="GO" id="GO:0015386">
    <property type="term" value="F:potassium:proton antiporter activity"/>
    <property type="evidence" value="ECO:0007669"/>
    <property type="project" value="TreeGrafter"/>
</dbReference>
<feature type="transmembrane region" description="Helical" evidence="5">
    <location>
        <begin position="100"/>
        <end position="121"/>
    </location>
</feature>
<feature type="transmembrane region" description="Helical" evidence="5">
    <location>
        <begin position="334"/>
        <end position="353"/>
    </location>
</feature>
<name>A0A6F8VDK4_9PROT</name>
<feature type="transmembrane region" description="Helical" evidence="5">
    <location>
        <begin position="34"/>
        <end position="53"/>
    </location>
</feature>
<dbReference type="GO" id="GO:0005886">
    <property type="term" value="C:plasma membrane"/>
    <property type="evidence" value="ECO:0007669"/>
    <property type="project" value="TreeGrafter"/>
</dbReference>
<protein>
    <submittedName>
        <fullName evidence="7">Calcium:proton antiporter</fullName>
    </submittedName>
</protein>
<keyword evidence="3 5" id="KW-1133">Transmembrane helix</keyword>
<feature type="transmembrane region" description="Helical" evidence="5">
    <location>
        <begin position="133"/>
        <end position="150"/>
    </location>
</feature>
<accession>A0A6F8VDK4</accession>
<dbReference type="InterPro" id="IPR004837">
    <property type="entry name" value="NaCa_Exmemb"/>
</dbReference>
<feature type="domain" description="Sodium/calcium exchanger membrane region" evidence="6">
    <location>
        <begin position="33"/>
        <end position="182"/>
    </location>
</feature>
<dbReference type="Pfam" id="PF01699">
    <property type="entry name" value="Na_Ca_ex"/>
    <property type="match status" value="2"/>
</dbReference>
<evidence type="ECO:0000313" key="7">
    <source>
        <dbReference type="EMBL" id="BCB27903.1"/>
    </source>
</evidence>
<dbReference type="Gene3D" id="1.20.1420.30">
    <property type="entry name" value="NCX, central ion-binding region"/>
    <property type="match status" value="1"/>
</dbReference>
<keyword evidence="2 5" id="KW-0812">Transmembrane</keyword>
<feature type="transmembrane region" description="Helical" evidence="5">
    <location>
        <begin position="275"/>
        <end position="300"/>
    </location>
</feature>
<dbReference type="Proteomes" id="UP000502260">
    <property type="component" value="Chromosome"/>
</dbReference>
<organism evidence="7 8">
    <name type="scientific">Sulfurimicrobium lacus</name>
    <dbReference type="NCBI Taxonomy" id="2715678"/>
    <lineage>
        <taxon>Bacteria</taxon>
        <taxon>Pseudomonadati</taxon>
        <taxon>Pseudomonadota</taxon>
        <taxon>Betaproteobacteria</taxon>
        <taxon>Nitrosomonadales</taxon>
        <taxon>Sulfuricellaceae</taxon>
        <taxon>Sulfurimicrobium</taxon>
    </lineage>
</organism>
<sequence>MIAKEKTLLLAVLLAALFYFIEHAVLHAGQGASWLAFAVLFAVIVATSMRVAAHAEVLAHRLGEPYGTMILTFSAVVVEVLMLVIIMMNSDAPTLARDTVYAAVMIDINGILGLAALIGGIRHGEQKYNLDSSNAYIAMLFVAIGIAMFVPEFIPAQSWKAYSVFTVLIVFILYAAFLRIQTVEHRGFFEYRYEDEEADEEHGGRSTLYHVVALVFSVVMIGILAEFLAAFLEAGMRGSNLPLAIPAVMVAVVSASPEILTALRAALADRMQTVINIALGASLATVLLTIPVIEGVALLTGQRIEMALTPLQTAMTVLTLLTALINLHDGQTNVLEGMVHFALFMTFVALVFLA</sequence>
<feature type="transmembrane region" description="Helical" evidence="5">
    <location>
        <begin position="65"/>
        <end position="88"/>
    </location>
</feature>
<evidence type="ECO:0000256" key="4">
    <source>
        <dbReference type="ARBA" id="ARBA00023136"/>
    </source>
</evidence>
<dbReference type="InterPro" id="IPR044880">
    <property type="entry name" value="NCX_ion-bd_dom_sf"/>
</dbReference>
<evidence type="ECO:0000256" key="3">
    <source>
        <dbReference type="ARBA" id="ARBA00022989"/>
    </source>
</evidence>
<proteinExistence type="predicted"/>
<dbReference type="PANTHER" id="PTHR37958:SF1">
    <property type="entry name" value="SODIUM-POTASSIUM_PROTON ANTIPORTER CHAA"/>
    <property type="match status" value="1"/>
</dbReference>
<comment type="subcellular location">
    <subcellularLocation>
        <location evidence="1">Membrane</location>
        <topology evidence="1">Multi-pass membrane protein</topology>
    </subcellularLocation>
</comment>
<dbReference type="EMBL" id="AP022853">
    <property type="protein sequence ID" value="BCB27903.1"/>
    <property type="molecule type" value="Genomic_DNA"/>
</dbReference>
<feature type="domain" description="Sodium/calcium exchanger membrane region" evidence="6">
    <location>
        <begin position="210"/>
        <end position="352"/>
    </location>
</feature>
<reference evidence="8" key="1">
    <citation type="submission" date="2020-03" db="EMBL/GenBank/DDBJ databases">
        <title>Complete genome sequence of sulfur-oxidizing bacterium skT11.</title>
        <authorList>
            <person name="Kanda M."/>
            <person name="Kojima H."/>
            <person name="Fukui M."/>
        </authorList>
    </citation>
    <scope>NUCLEOTIDE SEQUENCE [LARGE SCALE GENOMIC DNA]</scope>
    <source>
        <strain evidence="8">skT11</strain>
    </source>
</reference>
<dbReference type="InterPro" id="IPR052946">
    <property type="entry name" value="Alkaline_pH_Ca-Antiporter"/>
</dbReference>
<evidence type="ECO:0000256" key="5">
    <source>
        <dbReference type="SAM" id="Phobius"/>
    </source>
</evidence>
<dbReference type="PANTHER" id="PTHR37958">
    <property type="entry name" value="SODIUM-POTASSIUM/PROTON ANTIPORTER CHAA"/>
    <property type="match status" value="1"/>
</dbReference>
<feature type="transmembrane region" description="Helical" evidence="5">
    <location>
        <begin position="243"/>
        <end position="263"/>
    </location>
</feature>
<dbReference type="AlphaFoldDB" id="A0A6F8VDK4"/>